<reference evidence="5 6" key="1">
    <citation type="submission" date="2019-06" db="EMBL/GenBank/DDBJ databases">
        <authorList>
            <person name="Palmer J.M."/>
        </authorList>
    </citation>
    <scope>NUCLEOTIDE SEQUENCE [LARGE SCALE GENOMIC DNA]</scope>
    <source>
        <strain evidence="3 5">TWF106</strain>
        <strain evidence="4 7">TWF191</strain>
        <strain evidence="2">TWF679</strain>
        <strain evidence="1 6">TWF788</strain>
    </source>
</reference>
<dbReference type="Proteomes" id="UP000472727">
    <property type="component" value="Unassembled WGS sequence"/>
</dbReference>
<name>A0A7C8V7S6_ORBOL</name>
<evidence type="ECO:0000313" key="3">
    <source>
        <dbReference type="EMBL" id="KAF3228879.1"/>
    </source>
</evidence>
<sequence length="83" mass="9373">MGFFLPGNVIMHIRPSLSIYPEFQSFAILRFQTFRDGASLSWLVLACRTPLDAACRETSSSKVVVNWTRLNFKASMKILKSCA</sequence>
<dbReference type="Proteomes" id="UP000483672">
    <property type="component" value="Unassembled WGS sequence"/>
</dbReference>
<comment type="caution">
    <text evidence="4">The sequence shown here is derived from an EMBL/GenBank/DDBJ whole genome shotgun (WGS) entry which is preliminary data.</text>
</comment>
<dbReference type="EMBL" id="WIPF01000003">
    <property type="protein sequence ID" value="KAF3231586.1"/>
    <property type="molecule type" value="Genomic_DNA"/>
</dbReference>
<dbReference type="EMBL" id="WIWS01000003">
    <property type="protein sequence ID" value="KAF3228879.1"/>
    <property type="molecule type" value="Genomic_DNA"/>
</dbReference>
<proteinExistence type="predicted"/>
<gene>
    <name evidence="3" type="ORF">TWF106_006396</name>
    <name evidence="4" type="ORF">TWF191_005653</name>
    <name evidence="2" type="ORF">TWF679_008819</name>
    <name evidence="1" type="ORF">TWF788_003726</name>
</gene>
<evidence type="ECO:0000313" key="1">
    <source>
        <dbReference type="EMBL" id="KAF3159546.1"/>
    </source>
</evidence>
<organism evidence="4 7">
    <name type="scientific">Orbilia oligospora</name>
    <name type="common">Nematode-trapping fungus</name>
    <name type="synonym">Arthrobotrys oligospora</name>
    <dbReference type="NCBI Taxonomy" id="2813651"/>
    <lineage>
        <taxon>Eukaryota</taxon>
        <taxon>Fungi</taxon>
        <taxon>Dikarya</taxon>
        <taxon>Ascomycota</taxon>
        <taxon>Pezizomycotina</taxon>
        <taxon>Orbiliomycetes</taxon>
        <taxon>Orbiliales</taxon>
        <taxon>Orbiliaceae</taxon>
        <taxon>Orbilia</taxon>
    </lineage>
</organism>
<evidence type="ECO:0000313" key="6">
    <source>
        <dbReference type="Proteomes" id="UP000479691"/>
    </source>
</evidence>
<protein>
    <submittedName>
        <fullName evidence="4">Uncharacterized protein</fullName>
    </submittedName>
</protein>
<dbReference type="AlphaFoldDB" id="A0A7C8V7S6"/>
<evidence type="ECO:0000313" key="7">
    <source>
        <dbReference type="Proteomes" id="UP000483672"/>
    </source>
</evidence>
<evidence type="ECO:0000313" key="5">
    <source>
        <dbReference type="Proteomes" id="UP000472727"/>
    </source>
</evidence>
<dbReference type="Proteomes" id="UP000614610">
    <property type="component" value="Unassembled WGS sequence"/>
</dbReference>
<dbReference type="EMBL" id="JAABOE010000183">
    <property type="protein sequence ID" value="KAF3159546.1"/>
    <property type="molecule type" value="Genomic_DNA"/>
</dbReference>
<evidence type="ECO:0000313" key="4">
    <source>
        <dbReference type="EMBL" id="KAF3231586.1"/>
    </source>
</evidence>
<accession>A0A7C8V7S6</accession>
<dbReference type="EMBL" id="WIWT01000059">
    <property type="protein sequence ID" value="KAF3206302.1"/>
    <property type="molecule type" value="Genomic_DNA"/>
</dbReference>
<dbReference type="Proteomes" id="UP000479691">
    <property type="component" value="Unassembled WGS sequence"/>
</dbReference>
<evidence type="ECO:0000313" key="2">
    <source>
        <dbReference type="EMBL" id="KAF3206302.1"/>
    </source>
</evidence>